<name>E7RFW4_9BACL</name>
<sequence>MVNRIEENTMAFPTKFYNGNWHMHLPVGQDFISSDKTPWKAKRLCIQTLLNRAEYLKGLQPHDEEKYRVGVLITLPSLWNSQIIIFKGEDDFKDFFTRDSDYYKWIPLSNNRSIQTDWKLAIPSDFDIAGFKEVIDDEDGYYESEIWFIGETK</sequence>
<reference evidence="1 2" key="1">
    <citation type="journal article" date="2011" name="J. Bacteriol.">
        <title>The Draft Genome of Planococcus donghaensis MPA1U2 Reveals Nonsporulation Pathways Controlled by a Conserved Spo0A Regulon.</title>
        <authorList>
            <person name="Pearson M.D."/>
            <person name="Noller H.F."/>
        </authorList>
    </citation>
    <scope>NUCLEOTIDE SEQUENCE [LARGE SCALE GENOMIC DNA]</scope>
    <source>
        <strain evidence="1 2">MPA1U2</strain>
    </source>
</reference>
<proteinExistence type="predicted"/>
<dbReference type="AlphaFoldDB" id="E7RFW4"/>
<gene>
    <name evidence="1" type="ORF">GPDM_06810</name>
</gene>
<dbReference type="Proteomes" id="UP000003052">
    <property type="component" value="Unassembled WGS sequence"/>
</dbReference>
<protein>
    <submittedName>
        <fullName evidence="1">Group-specific protein</fullName>
    </submittedName>
</protein>
<dbReference type="eggNOG" id="ENOG5031JIT">
    <property type="taxonomic scope" value="Bacteria"/>
</dbReference>
<dbReference type="OrthoDB" id="2426896at2"/>
<dbReference type="Pfam" id="PF13079">
    <property type="entry name" value="DUF3916"/>
    <property type="match status" value="1"/>
</dbReference>
<comment type="caution">
    <text evidence="1">The sequence shown here is derived from an EMBL/GenBank/DDBJ whole genome shotgun (WGS) entry which is preliminary data.</text>
</comment>
<dbReference type="RefSeq" id="WP_008430097.1">
    <property type="nucleotide sequence ID" value="NZ_AEPB01000022.1"/>
</dbReference>
<organism evidence="1 2">
    <name type="scientific">Planococcus donghaensis MPA1U2</name>
    <dbReference type="NCBI Taxonomy" id="933115"/>
    <lineage>
        <taxon>Bacteria</taxon>
        <taxon>Bacillati</taxon>
        <taxon>Bacillota</taxon>
        <taxon>Bacilli</taxon>
        <taxon>Bacillales</taxon>
        <taxon>Caryophanaceae</taxon>
        <taxon>Planococcus</taxon>
    </lineage>
</organism>
<evidence type="ECO:0000313" key="1">
    <source>
        <dbReference type="EMBL" id="EGA90234.1"/>
    </source>
</evidence>
<accession>E7RFW4</accession>
<dbReference type="EMBL" id="AEPB01000022">
    <property type="protein sequence ID" value="EGA90234.1"/>
    <property type="molecule type" value="Genomic_DNA"/>
</dbReference>
<evidence type="ECO:0000313" key="2">
    <source>
        <dbReference type="Proteomes" id="UP000003052"/>
    </source>
</evidence>
<dbReference type="InterPro" id="IPR025075">
    <property type="entry name" value="DUF3916"/>
</dbReference>